<evidence type="ECO:0000313" key="2">
    <source>
        <dbReference type="EMBL" id="PIS20557.1"/>
    </source>
</evidence>
<organism evidence="2 3">
    <name type="scientific">candidate division WWE3 bacterium CG08_land_8_20_14_0_20_43_13</name>
    <dbReference type="NCBI Taxonomy" id="1975087"/>
    <lineage>
        <taxon>Bacteria</taxon>
        <taxon>Katanobacteria</taxon>
    </lineage>
</organism>
<name>A0A2H0X6L2_UNCKA</name>
<dbReference type="EMBL" id="PEYW01000047">
    <property type="protein sequence ID" value="PIS20557.1"/>
    <property type="molecule type" value="Genomic_DNA"/>
</dbReference>
<dbReference type="AlphaFoldDB" id="A0A2H0X6L2"/>
<gene>
    <name evidence="2" type="ORF">COT52_03175</name>
</gene>
<protein>
    <submittedName>
        <fullName evidence="2">Uncharacterized protein</fullName>
    </submittedName>
</protein>
<reference evidence="3" key="1">
    <citation type="submission" date="2017-09" db="EMBL/GenBank/DDBJ databases">
        <title>Depth-based differentiation of microbial function through sediment-hosted aquifers and enrichment of novel symbionts in the deep terrestrial subsurface.</title>
        <authorList>
            <person name="Probst A.J."/>
            <person name="Ladd B."/>
            <person name="Jarett J.K."/>
            <person name="Geller-Mcgrath D.E."/>
            <person name="Sieber C.M.K."/>
            <person name="Emerson J.B."/>
            <person name="Anantharaman K."/>
            <person name="Thomas B.C."/>
            <person name="Malmstrom R."/>
            <person name="Stieglmeier M."/>
            <person name="Klingl A."/>
            <person name="Woyke T."/>
            <person name="Ryan C.M."/>
            <person name="Banfield J.F."/>
        </authorList>
    </citation>
    <scope>NUCLEOTIDE SEQUENCE [LARGE SCALE GENOMIC DNA]</scope>
</reference>
<evidence type="ECO:0000313" key="3">
    <source>
        <dbReference type="Proteomes" id="UP000231414"/>
    </source>
</evidence>
<proteinExistence type="predicted"/>
<evidence type="ECO:0000256" key="1">
    <source>
        <dbReference type="SAM" id="MobiDB-lite"/>
    </source>
</evidence>
<feature type="region of interest" description="Disordered" evidence="1">
    <location>
        <begin position="1"/>
        <end position="26"/>
    </location>
</feature>
<dbReference type="PROSITE" id="PS51318">
    <property type="entry name" value="TAT"/>
    <property type="match status" value="1"/>
</dbReference>
<dbReference type="InterPro" id="IPR006311">
    <property type="entry name" value="TAT_signal"/>
</dbReference>
<comment type="caution">
    <text evidence="2">The sequence shown here is derived from an EMBL/GenBank/DDBJ whole genome shotgun (WGS) entry which is preliminary data.</text>
</comment>
<feature type="non-terminal residue" evidence="2">
    <location>
        <position position="87"/>
    </location>
</feature>
<feature type="compositionally biased region" description="Basic and acidic residues" evidence="1">
    <location>
        <begin position="1"/>
        <end position="11"/>
    </location>
</feature>
<sequence length="87" mass="9293">MSKENTPHVEDTASSNPTPDSEPVSFAGKISRRKLLIGGGAAAAGLILATDKVISSAQGKVETILTPRPLEQQEAWLEEITLDKEHN</sequence>
<accession>A0A2H0X6L2</accession>
<dbReference type="Proteomes" id="UP000231414">
    <property type="component" value="Unassembled WGS sequence"/>
</dbReference>